<name>A0A382NPJ3_9ZZZZ</name>
<protein>
    <recommendedName>
        <fullName evidence="1">NqrA N-terminal barrel-sandwich hybrid domain-containing protein</fullName>
    </recommendedName>
</protein>
<evidence type="ECO:0000259" key="1">
    <source>
        <dbReference type="Pfam" id="PF05896"/>
    </source>
</evidence>
<evidence type="ECO:0000313" key="2">
    <source>
        <dbReference type="EMBL" id="SVC62255.1"/>
    </source>
</evidence>
<dbReference type="AlphaFoldDB" id="A0A382NPJ3"/>
<dbReference type="EMBL" id="UINC01101439">
    <property type="protein sequence ID" value="SVC62255.1"/>
    <property type="molecule type" value="Genomic_DNA"/>
</dbReference>
<reference evidence="2" key="1">
    <citation type="submission" date="2018-05" db="EMBL/GenBank/DDBJ databases">
        <authorList>
            <person name="Lanie J.A."/>
            <person name="Ng W.-L."/>
            <person name="Kazmierczak K.M."/>
            <person name="Andrzejewski T.M."/>
            <person name="Davidsen T.M."/>
            <person name="Wayne K.J."/>
            <person name="Tettelin H."/>
            <person name="Glass J.I."/>
            <person name="Rusch D."/>
            <person name="Podicherti R."/>
            <person name="Tsui H.-C.T."/>
            <person name="Winkler M.E."/>
        </authorList>
    </citation>
    <scope>NUCLEOTIDE SEQUENCE</scope>
</reference>
<feature type="domain" description="NqrA N-terminal barrel-sandwich hybrid" evidence="1">
    <location>
        <begin position="4"/>
        <end position="44"/>
    </location>
</feature>
<organism evidence="2">
    <name type="scientific">marine metagenome</name>
    <dbReference type="NCBI Taxonomy" id="408172"/>
    <lineage>
        <taxon>unclassified sequences</taxon>
        <taxon>metagenomes</taxon>
        <taxon>ecological metagenomes</taxon>
    </lineage>
</organism>
<accession>A0A382NPJ3</accession>
<proteinExistence type="predicted"/>
<gene>
    <name evidence="2" type="ORF">METZ01_LOCUS315109</name>
</gene>
<dbReference type="Pfam" id="PF05896">
    <property type="entry name" value="NQRA_N"/>
    <property type="match status" value="1"/>
</dbReference>
<sequence length="69" mass="8016">MPHINIKKGHDLRIFCQPDKYIVEITNFETVAILPTDFNGVKPNPISPIYFKIKEKSGSIYLFMFFIPV</sequence>
<dbReference type="InterPro" id="IPR056147">
    <property type="entry name" value="NQRA_N"/>
</dbReference>